<evidence type="ECO:0000313" key="3">
    <source>
        <dbReference type="EMBL" id="OGM79699.1"/>
    </source>
</evidence>
<feature type="transmembrane region" description="Helical" evidence="2">
    <location>
        <begin position="14"/>
        <end position="34"/>
    </location>
</feature>
<name>A0A1F8CV44_9BACT</name>
<feature type="transmembrane region" description="Helical" evidence="2">
    <location>
        <begin position="54"/>
        <end position="70"/>
    </location>
</feature>
<keyword evidence="2" id="KW-0812">Transmembrane</keyword>
<evidence type="ECO:0000256" key="2">
    <source>
        <dbReference type="SAM" id="Phobius"/>
    </source>
</evidence>
<dbReference type="STRING" id="1802538.A2382_02150"/>
<comment type="caution">
    <text evidence="3">The sequence shown here is derived from an EMBL/GenBank/DDBJ whole genome shotgun (WGS) entry which is preliminary data.</text>
</comment>
<dbReference type="AlphaFoldDB" id="A0A1F8CV44"/>
<feature type="region of interest" description="Disordered" evidence="1">
    <location>
        <begin position="141"/>
        <end position="201"/>
    </location>
</feature>
<organism evidence="3 4">
    <name type="scientific">Candidatus Woesebacteria bacterium RIFOXYB1_FULL_38_16</name>
    <dbReference type="NCBI Taxonomy" id="1802538"/>
    <lineage>
        <taxon>Bacteria</taxon>
        <taxon>Candidatus Woeseibacteriota</taxon>
    </lineage>
</organism>
<gene>
    <name evidence="3" type="ORF">A2382_02150</name>
</gene>
<reference evidence="3 4" key="1">
    <citation type="journal article" date="2016" name="Nat. Commun.">
        <title>Thousands of microbial genomes shed light on interconnected biogeochemical processes in an aquifer system.</title>
        <authorList>
            <person name="Anantharaman K."/>
            <person name="Brown C.T."/>
            <person name="Hug L.A."/>
            <person name="Sharon I."/>
            <person name="Castelle C.J."/>
            <person name="Probst A.J."/>
            <person name="Thomas B.C."/>
            <person name="Singh A."/>
            <person name="Wilkins M.J."/>
            <person name="Karaoz U."/>
            <person name="Brodie E.L."/>
            <person name="Williams K.H."/>
            <person name="Hubbard S.S."/>
            <person name="Banfield J.F."/>
        </authorList>
    </citation>
    <scope>NUCLEOTIDE SEQUENCE [LARGE SCALE GENOMIC DNA]</scope>
</reference>
<dbReference type="Proteomes" id="UP000178999">
    <property type="component" value="Unassembled WGS sequence"/>
</dbReference>
<proteinExistence type="predicted"/>
<evidence type="ECO:0000313" key="4">
    <source>
        <dbReference type="Proteomes" id="UP000178999"/>
    </source>
</evidence>
<sequence>MRKLILMGDRVKNAVELISAAAAAFVAAGLYFVFNQLPVEDFIGKDWFNTQKSAMLLLAPWAILALFFIAEKSRSRIETVLVLAVPVTLAIGPREVVVQNGQYLSHFADTTLLLIGIESGLLLAYQIFMEGREAVSVPVKKNVQPHKEQEKQAVPAPKVSANTQPPARPIVKADPPKAETSGAARPVEPAPKALPAGNGNGGVPKAIARSGVADDLKLARTAEGKELLEKYWKVLMRYYRDELQTKLVEIGVNPDFKVDDEAKFKTLITSKDFFPGVVKLIEDAQRNGDKPNGGKPVEIAKVTQTVTAVPPAPRNYKKASLEDLVVWAADKDGSALEEIAGILKKMPSDVDVIALIAEEQGTRISEHFTAALHGADLLNLAVLLRQHRNQAAVYALLEIVDKETKEVA</sequence>
<evidence type="ECO:0000256" key="1">
    <source>
        <dbReference type="SAM" id="MobiDB-lite"/>
    </source>
</evidence>
<protein>
    <submittedName>
        <fullName evidence="3">Uncharacterized protein</fullName>
    </submittedName>
</protein>
<keyword evidence="2" id="KW-0472">Membrane</keyword>
<dbReference type="EMBL" id="MGHY01000009">
    <property type="protein sequence ID" value="OGM79699.1"/>
    <property type="molecule type" value="Genomic_DNA"/>
</dbReference>
<accession>A0A1F8CV44</accession>
<keyword evidence="2" id="KW-1133">Transmembrane helix</keyword>